<dbReference type="PANTHER" id="PTHR10907">
    <property type="entry name" value="REGUCALCIN"/>
    <property type="match status" value="1"/>
</dbReference>
<sequence>MAVEQSFQEWTVDEPYLNLHCKLGEGPYYEEAINSLRFVDIIQKRIHTVSLTEGPESVHTIQLDTPVTVTADVDGIDPQHKILIGAKYGLALLDRETEKYEYITKFAVVDGKENDRLRSNDGAADVHGRFWMGCMTDFGYGDVQPEGGIYLFDGKQLSKAEKIVSDLSIPNTISFSPDDSILYYTHSSARTIHAYDYSPSDGSVSNHRLFYRHEGPGEPDGHRIDKDGNMWHAVYGENRVIKISPEGKLVGQINLPTKNITCCEFVGTALYITTANDDSGEGRSKELGGALFRVDVGTTGLKPYKFKLAA</sequence>
<accession>A0A2T3AFP6</accession>
<dbReference type="InterPro" id="IPR013658">
    <property type="entry name" value="SGL"/>
</dbReference>
<comment type="similarity">
    <text evidence="1">Belongs to the SMP-30/CGR1 family.</text>
</comment>
<keyword evidence="3" id="KW-0479">Metal-binding</keyword>
<dbReference type="OrthoDB" id="423498at2759"/>
<evidence type="ECO:0000256" key="1">
    <source>
        <dbReference type="ARBA" id="ARBA00008853"/>
    </source>
</evidence>
<dbReference type="InterPro" id="IPR011042">
    <property type="entry name" value="6-blade_b-propeller_TolB-like"/>
</dbReference>
<dbReference type="InterPro" id="IPR005511">
    <property type="entry name" value="SMP-30"/>
</dbReference>
<evidence type="ECO:0000259" key="4">
    <source>
        <dbReference type="Pfam" id="PF08450"/>
    </source>
</evidence>
<dbReference type="GO" id="GO:0005509">
    <property type="term" value="F:calcium ion binding"/>
    <property type="evidence" value="ECO:0007669"/>
    <property type="project" value="TreeGrafter"/>
</dbReference>
<dbReference type="PANTHER" id="PTHR10907:SF47">
    <property type="entry name" value="REGUCALCIN"/>
    <property type="match status" value="1"/>
</dbReference>
<dbReference type="InParanoid" id="A0A2T3AFP6"/>
<feature type="binding site" evidence="3">
    <location>
        <position position="118"/>
    </location>
    <ligand>
        <name>substrate</name>
    </ligand>
</feature>
<dbReference type="EMBL" id="KZ678396">
    <property type="protein sequence ID" value="PSR94619.1"/>
    <property type="molecule type" value="Genomic_DNA"/>
</dbReference>
<proteinExistence type="inferred from homology"/>
<evidence type="ECO:0000313" key="6">
    <source>
        <dbReference type="Proteomes" id="UP000241462"/>
    </source>
</evidence>
<organism evidence="5 6">
    <name type="scientific">Coniella lustricola</name>
    <dbReference type="NCBI Taxonomy" id="2025994"/>
    <lineage>
        <taxon>Eukaryota</taxon>
        <taxon>Fungi</taxon>
        <taxon>Dikarya</taxon>
        <taxon>Ascomycota</taxon>
        <taxon>Pezizomycotina</taxon>
        <taxon>Sordariomycetes</taxon>
        <taxon>Sordariomycetidae</taxon>
        <taxon>Diaporthales</taxon>
        <taxon>Schizoparmaceae</taxon>
        <taxon>Coniella</taxon>
    </lineage>
</organism>
<feature type="binding site" evidence="3">
    <location>
        <position position="25"/>
    </location>
    <ligand>
        <name>a divalent metal cation</name>
        <dbReference type="ChEBI" id="CHEBI:60240"/>
    </ligand>
</feature>
<dbReference type="Gene3D" id="2.120.10.30">
    <property type="entry name" value="TolB, C-terminal domain"/>
    <property type="match status" value="1"/>
</dbReference>
<dbReference type="PRINTS" id="PR01790">
    <property type="entry name" value="SMP30FAMILY"/>
</dbReference>
<dbReference type="FunCoup" id="A0A2T3AFP6">
    <property type="interactions" value="31"/>
</dbReference>
<keyword evidence="6" id="KW-1185">Reference proteome</keyword>
<dbReference type="AlphaFoldDB" id="A0A2T3AFP6"/>
<dbReference type="Pfam" id="PF08450">
    <property type="entry name" value="SGL"/>
    <property type="match status" value="1"/>
</dbReference>
<comment type="cofactor">
    <cofactor evidence="3">
        <name>Zn(2+)</name>
        <dbReference type="ChEBI" id="CHEBI:29105"/>
    </cofactor>
    <text evidence="3">Binds 1 divalent metal cation per subunit.</text>
</comment>
<gene>
    <name evidence="5" type="ORF">BD289DRAFT_384896</name>
</gene>
<feature type="domain" description="SMP-30/Gluconolactonase/LRE-like region" evidence="4">
    <location>
        <begin position="23"/>
        <end position="276"/>
    </location>
</feature>
<keyword evidence="3" id="KW-0862">Zinc</keyword>
<feature type="binding site" evidence="3">
    <location>
        <position position="120"/>
    </location>
    <ligand>
        <name>substrate</name>
    </ligand>
</feature>
<dbReference type="Proteomes" id="UP000241462">
    <property type="component" value="Unassembled WGS sequence"/>
</dbReference>
<name>A0A2T3AFP6_9PEZI</name>
<evidence type="ECO:0000313" key="5">
    <source>
        <dbReference type="EMBL" id="PSR94619.1"/>
    </source>
</evidence>
<dbReference type="SUPFAM" id="SSF63829">
    <property type="entry name" value="Calcium-dependent phosphotriesterase"/>
    <property type="match status" value="1"/>
</dbReference>
<feature type="binding site" evidence="3">
    <location>
        <position position="171"/>
    </location>
    <ligand>
        <name>a divalent metal cation</name>
        <dbReference type="ChEBI" id="CHEBI:60240"/>
    </ligand>
</feature>
<evidence type="ECO:0000256" key="2">
    <source>
        <dbReference type="PIRSR" id="PIRSR605511-1"/>
    </source>
</evidence>
<feature type="binding site" evidence="3">
    <location>
        <position position="220"/>
    </location>
    <ligand>
        <name>a divalent metal cation</name>
        <dbReference type="ChEBI" id="CHEBI:60240"/>
    </ligand>
</feature>
<dbReference type="GO" id="GO:0004341">
    <property type="term" value="F:gluconolactonase activity"/>
    <property type="evidence" value="ECO:0007669"/>
    <property type="project" value="TreeGrafter"/>
</dbReference>
<evidence type="ECO:0000256" key="3">
    <source>
        <dbReference type="PIRSR" id="PIRSR605511-2"/>
    </source>
</evidence>
<protein>
    <submittedName>
        <fullName evidence="5">Regucalcin</fullName>
    </submittedName>
</protein>
<dbReference type="STRING" id="2025994.A0A2T3AFP6"/>
<reference evidence="5 6" key="1">
    <citation type="journal article" date="2018" name="Mycol. Prog.">
        <title>Coniella lustricola, a new species from submerged detritus.</title>
        <authorList>
            <person name="Raudabaugh D.B."/>
            <person name="Iturriaga T."/>
            <person name="Carver A."/>
            <person name="Mondo S."/>
            <person name="Pangilinan J."/>
            <person name="Lipzen A."/>
            <person name="He G."/>
            <person name="Amirebrahimi M."/>
            <person name="Grigoriev I.V."/>
            <person name="Miller A.N."/>
        </authorList>
    </citation>
    <scope>NUCLEOTIDE SEQUENCE [LARGE SCALE GENOMIC DNA]</scope>
    <source>
        <strain evidence="5 6">B22-T-1</strain>
    </source>
</reference>
<feature type="active site" description="Proton donor/acceptor" evidence="2">
    <location>
        <position position="220"/>
    </location>
</feature>